<evidence type="ECO:0000256" key="7">
    <source>
        <dbReference type="SAM" id="SignalP"/>
    </source>
</evidence>
<keyword evidence="5" id="KW-0378">Hydrolase</keyword>
<evidence type="ECO:0000256" key="1">
    <source>
        <dbReference type="ARBA" id="ARBA00022438"/>
    </source>
</evidence>
<keyword evidence="6" id="KW-0862">Zinc</keyword>
<evidence type="ECO:0000313" key="10">
    <source>
        <dbReference type="Proteomes" id="UP000706039"/>
    </source>
</evidence>
<feature type="chain" id="PRO_5047016744" evidence="7">
    <location>
        <begin position="21"/>
        <end position="552"/>
    </location>
</feature>
<dbReference type="SUPFAM" id="SSF52025">
    <property type="entry name" value="PA domain"/>
    <property type="match status" value="1"/>
</dbReference>
<comment type="caution">
    <text evidence="9">The sequence shown here is derived from an EMBL/GenBank/DDBJ whole genome shotgun (WGS) entry which is preliminary data.</text>
</comment>
<keyword evidence="4 7" id="KW-0732">Signal</keyword>
<dbReference type="RefSeq" id="WP_222992585.1">
    <property type="nucleotide sequence ID" value="NZ_JAINVV010000012.1"/>
</dbReference>
<dbReference type="InterPro" id="IPR045175">
    <property type="entry name" value="M28_fam"/>
</dbReference>
<dbReference type="Proteomes" id="UP000706039">
    <property type="component" value="Unassembled WGS sequence"/>
</dbReference>
<proteinExistence type="predicted"/>
<evidence type="ECO:0000256" key="3">
    <source>
        <dbReference type="ARBA" id="ARBA00022723"/>
    </source>
</evidence>
<keyword evidence="2" id="KW-0645">Protease</keyword>
<evidence type="ECO:0000256" key="4">
    <source>
        <dbReference type="ARBA" id="ARBA00022729"/>
    </source>
</evidence>
<sequence>MLRRAALFLSALCLSAPAMAADNPIDAGRITETVKTLASDAFEGRAPGTPGEAKTIDYLIGRFKALGLEPGGTDGGWTQDVPLLHTRLGTPAKLGTTRGGAFRPLTTGKDIYLSTLQPTDRALVDGAPLVFVGYGVEAAERGWDDFKGADLKGKIAVFLINDPDFEAVPGEDAVGRFGGRTMTYYGRWTYKFEEAARRGAIGALIVHDTAGVGYGWNVVVSAGGENYGIVRPAHEVTSLKVQGWLSGDASTALFRDAGLDLAALRVAARRADFRPVPLSGLSFSTDIPVTREVVRSRNVLARIPGTARAQETVMLGAHWDAYGIGAPDAQGRTIRAGANDDAIGIAALLEIARALKAGPPPARSLVFAAWTAEERGLLGSDYYAANPIYPLDRTVANLTVDVLQTAGRARDVILVGQGQTVLEDDLARLAATQGRTVTPENLPERGLFYRADHFPFAKRGVPVLLMMSLAGASDMVDGGRAAGQRWVDDYTGRCYHQPCDAWTPDWNLDGAVMDIDLVRRLAVELAGSSRWPGWKDGSEFKALRERSAAARK</sequence>
<dbReference type="Pfam" id="PF04389">
    <property type="entry name" value="Peptidase_M28"/>
    <property type="match status" value="1"/>
</dbReference>
<dbReference type="Gene3D" id="3.50.30.30">
    <property type="match status" value="1"/>
</dbReference>
<accession>A0ABS7PW98</accession>
<dbReference type="PANTHER" id="PTHR12147">
    <property type="entry name" value="METALLOPEPTIDASE M28 FAMILY MEMBER"/>
    <property type="match status" value="1"/>
</dbReference>
<reference evidence="9 10" key="1">
    <citation type="submission" date="2021-08" db="EMBL/GenBank/DDBJ databases">
        <authorList>
            <person name="Tuo L."/>
        </authorList>
    </citation>
    <scope>NUCLEOTIDE SEQUENCE [LARGE SCALE GENOMIC DNA]</scope>
    <source>
        <strain evidence="9 10">JCM 31229</strain>
    </source>
</reference>
<dbReference type="SUPFAM" id="SSF53187">
    <property type="entry name" value="Zn-dependent exopeptidases"/>
    <property type="match status" value="1"/>
</dbReference>
<name>A0ABS7PW98_9SPHN</name>
<evidence type="ECO:0000313" key="9">
    <source>
        <dbReference type="EMBL" id="MBY8825483.1"/>
    </source>
</evidence>
<keyword evidence="1" id="KW-0031">Aminopeptidase</keyword>
<gene>
    <name evidence="9" type="ORF">K7G82_24485</name>
</gene>
<keyword evidence="10" id="KW-1185">Reference proteome</keyword>
<dbReference type="EMBL" id="JAINVV010000012">
    <property type="protein sequence ID" value="MBY8825483.1"/>
    <property type="molecule type" value="Genomic_DNA"/>
</dbReference>
<evidence type="ECO:0000256" key="2">
    <source>
        <dbReference type="ARBA" id="ARBA00022670"/>
    </source>
</evidence>
<protein>
    <submittedName>
        <fullName evidence="9">M20/M25/M40 family metallo-hydrolase</fullName>
    </submittedName>
</protein>
<dbReference type="Gene3D" id="3.40.630.10">
    <property type="entry name" value="Zn peptidases"/>
    <property type="match status" value="2"/>
</dbReference>
<evidence type="ECO:0000259" key="8">
    <source>
        <dbReference type="Pfam" id="PF04389"/>
    </source>
</evidence>
<evidence type="ECO:0000256" key="5">
    <source>
        <dbReference type="ARBA" id="ARBA00022801"/>
    </source>
</evidence>
<feature type="signal peptide" evidence="7">
    <location>
        <begin position="1"/>
        <end position="20"/>
    </location>
</feature>
<dbReference type="InterPro" id="IPR007484">
    <property type="entry name" value="Peptidase_M28"/>
</dbReference>
<keyword evidence="3" id="KW-0479">Metal-binding</keyword>
<evidence type="ECO:0000256" key="6">
    <source>
        <dbReference type="ARBA" id="ARBA00022833"/>
    </source>
</evidence>
<dbReference type="CDD" id="cd05660">
    <property type="entry name" value="M28_like_PA"/>
    <property type="match status" value="1"/>
</dbReference>
<dbReference type="InterPro" id="IPR046450">
    <property type="entry name" value="PA_dom_sf"/>
</dbReference>
<organism evidence="9 10">
    <name type="scientific">Sphingomonas colocasiae</name>
    <dbReference type="NCBI Taxonomy" id="1848973"/>
    <lineage>
        <taxon>Bacteria</taxon>
        <taxon>Pseudomonadati</taxon>
        <taxon>Pseudomonadota</taxon>
        <taxon>Alphaproteobacteria</taxon>
        <taxon>Sphingomonadales</taxon>
        <taxon>Sphingomonadaceae</taxon>
        <taxon>Sphingomonas</taxon>
    </lineage>
</organism>
<feature type="domain" description="Peptidase M28" evidence="8">
    <location>
        <begin position="298"/>
        <end position="514"/>
    </location>
</feature>
<dbReference type="PANTHER" id="PTHR12147:SF56">
    <property type="entry name" value="AMINOPEPTIDASE YDR415C-RELATED"/>
    <property type="match status" value="1"/>
</dbReference>